<dbReference type="GO" id="GO:0016740">
    <property type="term" value="F:transferase activity"/>
    <property type="evidence" value="ECO:0007669"/>
    <property type="project" value="UniProtKB-KW"/>
</dbReference>
<dbReference type="Proteomes" id="UP000003900">
    <property type="component" value="Unassembled WGS sequence"/>
</dbReference>
<dbReference type="AlphaFoldDB" id="H3S9D9"/>
<evidence type="ECO:0000313" key="2">
    <source>
        <dbReference type="Proteomes" id="UP000003900"/>
    </source>
</evidence>
<proteinExistence type="predicted"/>
<keyword evidence="2" id="KW-1185">Reference proteome</keyword>
<keyword evidence="1" id="KW-0808">Transferase</keyword>
<accession>H3S9D9</accession>
<protein>
    <submittedName>
        <fullName evidence="1">GCN5-like N-acetyltransferase</fullName>
    </submittedName>
</protein>
<evidence type="ECO:0000313" key="1">
    <source>
        <dbReference type="EMBL" id="EHQ64387.1"/>
    </source>
</evidence>
<dbReference type="EMBL" id="AHKH01000001">
    <property type="protein sequence ID" value="EHQ64387.1"/>
    <property type="molecule type" value="Genomic_DNA"/>
</dbReference>
<reference evidence="1 2" key="1">
    <citation type="journal article" date="2012" name="J. Bacteriol.">
        <title>Genome Sequence of the Pattern-Forming Social Bacterium Paenibacillus dendritiformis C454 Chiral Morphotype.</title>
        <authorList>
            <person name="Sirota-Madi A."/>
            <person name="Olender T."/>
            <person name="Helman Y."/>
            <person name="Brainis I."/>
            <person name="Finkelshtein A."/>
            <person name="Roth D."/>
            <person name="Hagai E."/>
            <person name="Leshkowitz D."/>
            <person name="Brodsky L."/>
            <person name="Galatenko V."/>
            <person name="Nikolaev V."/>
            <person name="Gutnick D.L."/>
            <person name="Lancet D."/>
            <person name="Ben-Jacob E."/>
        </authorList>
    </citation>
    <scope>NUCLEOTIDE SEQUENCE [LARGE SCALE GENOMIC DNA]</scope>
    <source>
        <strain evidence="1 2">C454</strain>
    </source>
</reference>
<organism evidence="1 2">
    <name type="scientific">Paenibacillus dendritiformis C454</name>
    <dbReference type="NCBI Taxonomy" id="1131935"/>
    <lineage>
        <taxon>Bacteria</taxon>
        <taxon>Bacillati</taxon>
        <taxon>Bacillota</taxon>
        <taxon>Bacilli</taxon>
        <taxon>Bacillales</taxon>
        <taxon>Paenibacillaceae</taxon>
        <taxon>Paenibacillus</taxon>
    </lineage>
</organism>
<name>H3S9D9_9BACL</name>
<comment type="caution">
    <text evidence="1">The sequence shown here is derived from an EMBL/GenBank/DDBJ whole genome shotgun (WGS) entry which is preliminary data.</text>
</comment>
<gene>
    <name evidence="1" type="ORF">PDENDC454_00695</name>
</gene>
<sequence>MMTQKEMIHIVQSQLAIDLNCTIDDLNREKDSVIFVDAKENPGRRPFPRKRRCKEKIGILYFLYHLLEDYTCTFSLI</sequence>